<evidence type="ECO:0000256" key="1">
    <source>
        <dbReference type="ARBA" id="ARBA00001971"/>
    </source>
</evidence>
<dbReference type="GO" id="GO:0016705">
    <property type="term" value="F:oxidoreductase activity, acting on paired donors, with incorporation or reduction of molecular oxygen"/>
    <property type="evidence" value="ECO:0007669"/>
    <property type="project" value="InterPro"/>
</dbReference>
<comment type="cofactor">
    <cofactor evidence="1 14">
        <name>heme</name>
        <dbReference type="ChEBI" id="CHEBI:30413"/>
    </cofactor>
</comment>
<sequence length="512" mass="57076">MDPQIIKAAGNLLTPTTLPLLLLILTILYALRRRRRSSGLRLPPSPFALPILGHLHLLAPLPHQALHRLAQKHGPILFLRLGSVPCVAACSPDAAREVLKTHEPAFLDRPKPAAVHRLTYGGQDFSFSAYGPYWRFMKRACVRELLAGRTLDRLRPAGGGEAGVDVDAKLMGLTGDIVSRMVMGKRWTGDDNDTEEMRSVVAETAELTGTFNLQDYIGLFRYWDVQGLGKRIDVVHRRFDAMMERVLTARDAQRRLRRQQQRQAAAADGEEEEEKDVLDMLFDMHEDESAEMRLTRDNIKAFMLDIFAAGTDTTTITVEWALSELINNPFILHKLQSELDTVVGNTRLVDESDIPNLPYLQAVTKETLRLHPTGPLVVRRSLEPTTVCGYDVPAGATVFVNVWAIGRDPAWWGPDPLAFRPDRFMAEDATDVRGQHFHLLPFGSGRRICPGASLALLVVQAALAAMVQCFEWRPVGGAPVDMEEGPGLTLPRKRPLVCTVSPRLHPMPPLER</sequence>
<evidence type="ECO:0000256" key="6">
    <source>
        <dbReference type="ARBA" id="ARBA00022692"/>
    </source>
</evidence>
<evidence type="ECO:0000256" key="4">
    <source>
        <dbReference type="ARBA" id="ARBA00010617"/>
    </source>
</evidence>
<dbReference type="SUPFAM" id="SSF48264">
    <property type="entry name" value="Cytochrome P450"/>
    <property type="match status" value="1"/>
</dbReference>
<keyword evidence="5 14" id="KW-0349">Heme</keyword>
<evidence type="ECO:0000256" key="10">
    <source>
        <dbReference type="ARBA" id="ARBA00023004"/>
    </source>
</evidence>
<evidence type="ECO:0008006" key="19">
    <source>
        <dbReference type="Google" id="ProtNLM"/>
    </source>
</evidence>
<evidence type="ECO:0000256" key="9">
    <source>
        <dbReference type="ARBA" id="ARBA00023002"/>
    </source>
</evidence>
<dbReference type="EnsemblPlants" id="LPERR06G17550.1">
    <property type="protein sequence ID" value="LPERR06G17550.1"/>
    <property type="gene ID" value="LPERR06G17550"/>
</dbReference>
<evidence type="ECO:0000256" key="14">
    <source>
        <dbReference type="PIRSR" id="PIRSR602401-1"/>
    </source>
</evidence>
<dbReference type="PRINTS" id="PR00385">
    <property type="entry name" value="P450"/>
</dbReference>
<reference evidence="18" key="2">
    <citation type="submission" date="2013-12" db="EMBL/GenBank/DDBJ databases">
        <authorList>
            <person name="Yu Y."/>
            <person name="Lee S."/>
            <person name="de Baynast K."/>
            <person name="Wissotski M."/>
            <person name="Liu L."/>
            <person name="Talag J."/>
            <person name="Goicoechea J."/>
            <person name="Angelova A."/>
            <person name="Jetty R."/>
            <person name="Kudrna D."/>
            <person name="Golser W."/>
            <person name="Rivera L."/>
            <person name="Zhang J."/>
            <person name="Wing R."/>
        </authorList>
    </citation>
    <scope>NUCLEOTIDE SEQUENCE</scope>
</reference>
<name>A0A0D9WS48_9ORYZ</name>
<keyword evidence="9 15" id="KW-0560">Oxidoreductase</keyword>
<dbReference type="GO" id="GO:0016020">
    <property type="term" value="C:membrane"/>
    <property type="evidence" value="ECO:0007669"/>
    <property type="project" value="UniProtKB-SubCell"/>
</dbReference>
<evidence type="ECO:0000256" key="12">
    <source>
        <dbReference type="ARBA" id="ARBA00023136"/>
    </source>
</evidence>
<feature type="transmembrane region" description="Helical" evidence="16">
    <location>
        <begin position="12"/>
        <end position="31"/>
    </location>
</feature>
<dbReference type="Gramene" id="LPERR06G17550.1">
    <property type="protein sequence ID" value="LPERR06G17550.1"/>
    <property type="gene ID" value="LPERR06G17550"/>
</dbReference>
<keyword evidence="7 14" id="KW-0479">Metal-binding</keyword>
<dbReference type="eggNOG" id="KOG0156">
    <property type="taxonomic scope" value="Eukaryota"/>
</dbReference>
<dbReference type="InterPro" id="IPR001128">
    <property type="entry name" value="Cyt_P450"/>
</dbReference>
<organism evidence="17 18">
    <name type="scientific">Leersia perrieri</name>
    <dbReference type="NCBI Taxonomy" id="77586"/>
    <lineage>
        <taxon>Eukaryota</taxon>
        <taxon>Viridiplantae</taxon>
        <taxon>Streptophyta</taxon>
        <taxon>Embryophyta</taxon>
        <taxon>Tracheophyta</taxon>
        <taxon>Spermatophyta</taxon>
        <taxon>Magnoliopsida</taxon>
        <taxon>Liliopsida</taxon>
        <taxon>Poales</taxon>
        <taxon>Poaceae</taxon>
        <taxon>BOP clade</taxon>
        <taxon>Oryzoideae</taxon>
        <taxon>Oryzeae</taxon>
        <taxon>Oryzinae</taxon>
        <taxon>Leersia</taxon>
    </lineage>
</organism>
<dbReference type="HOGENOM" id="CLU_001570_4_0_1"/>
<evidence type="ECO:0000313" key="18">
    <source>
        <dbReference type="Proteomes" id="UP000032180"/>
    </source>
</evidence>
<dbReference type="Pfam" id="PF00067">
    <property type="entry name" value="p450"/>
    <property type="match status" value="1"/>
</dbReference>
<evidence type="ECO:0000256" key="7">
    <source>
        <dbReference type="ARBA" id="ARBA00022723"/>
    </source>
</evidence>
<dbReference type="Proteomes" id="UP000032180">
    <property type="component" value="Chromosome 6"/>
</dbReference>
<dbReference type="FunFam" id="1.10.630.10:FF:000019">
    <property type="entry name" value="Cytochrome P450 family protein"/>
    <property type="match status" value="1"/>
</dbReference>
<dbReference type="InterPro" id="IPR036396">
    <property type="entry name" value="Cyt_P450_sf"/>
</dbReference>
<evidence type="ECO:0000256" key="13">
    <source>
        <dbReference type="ARBA" id="ARBA00023241"/>
    </source>
</evidence>
<dbReference type="InterPro" id="IPR017972">
    <property type="entry name" value="Cyt_P450_CS"/>
</dbReference>
<dbReference type="Gene3D" id="1.10.630.10">
    <property type="entry name" value="Cytochrome P450"/>
    <property type="match status" value="1"/>
</dbReference>
<dbReference type="GO" id="GO:0020037">
    <property type="term" value="F:heme binding"/>
    <property type="evidence" value="ECO:0007669"/>
    <property type="project" value="InterPro"/>
</dbReference>
<evidence type="ECO:0000256" key="15">
    <source>
        <dbReference type="RuleBase" id="RU000461"/>
    </source>
</evidence>
<dbReference type="GO" id="GO:0005506">
    <property type="term" value="F:iron ion binding"/>
    <property type="evidence" value="ECO:0007669"/>
    <property type="project" value="InterPro"/>
</dbReference>
<evidence type="ECO:0000256" key="8">
    <source>
        <dbReference type="ARBA" id="ARBA00022989"/>
    </source>
</evidence>
<feature type="binding site" description="axial binding residue" evidence="14">
    <location>
        <position position="449"/>
    </location>
    <ligand>
        <name>heme</name>
        <dbReference type="ChEBI" id="CHEBI:30413"/>
    </ligand>
    <ligandPart>
        <name>Fe</name>
        <dbReference type="ChEBI" id="CHEBI:18248"/>
    </ligandPart>
</feature>
<evidence type="ECO:0000256" key="3">
    <source>
        <dbReference type="ARBA" id="ARBA00004966"/>
    </source>
</evidence>
<keyword evidence="8 16" id="KW-1133">Transmembrane helix</keyword>
<keyword evidence="10 14" id="KW-0408">Iron</keyword>
<dbReference type="PROSITE" id="PS00086">
    <property type="entry name" value="CYTOCHROME_P450"/>
    <property type="match status" value="1"/>
</dbReference>
<evidence type="ECO:0000256" key="11">
    <source>
        <dbReference type="ARBA" id="ARBA00023033"/>
    </source>
</evidence>
<comment type="similarity">
    <text evidence="4 15">Belongs to the cytochrome P450 family.</text>
</comment>
<reference evidence="17 18" key="1">
    <citation type="submission" date="2012-08" db="EMBL/GenBank/DDBJ databases">
        <title>Oryza genome evolution.</title>
        <authorList>
            <person name="Wing R.A."/>
        </authorList>
    </citation>
    <scope>NUCLEOTIDE SEQUENCE</scope>
</reference>
<proteinExistence type="inferred from homology"/>
<keyword evidence="6 16" id="KW-0812">Transmembrane</keyword>
<evidence type="ECO:0000313" key="17">
    <source>
        <dbReference type="EnsemblPlants" id="LPERR06G17550.1"/>
    </source>
</evidence>
<accession>A0A0D9WS48</accession>
<evidence type="ECO:0000256" key="5">
    <source>
        <dbReference type="ARBA" id="ARBA00022617"/>
    </source>
</evidence>
<dbReference type="STRING" id="77586.A0A0D9WS48"/>
<dbReference type="PANTHER" id="PTHR47944">
    <property type="entry name" value="CYTOCHROME P450 98A9"/>
    <property type="match status" value="1"/>
</dbReference>
<dbReference type="GO" id="GO:0004497">
    <property type="term" value="F:monooxygenase activity"/>
    <property type="evidence" value="ECO:0007669"/>
    <property type="project" value="UniProtKB-KW"/>
</dbReference>
<comment type="subcellular location">
    <subcellularLocation>
        <location evidence="2">Membrane</location>
        <topology evidence="2">Single-pass membrane protein</topology>
    </subcellularLocation>
</comment>
<keyword evidence="11 15" id="KW-0503">Monooxygenase</keyword>
<evidence type="ECO:0000256" key="2">
    <source>
        <dbReference type="ARBA" id="ARBA00004167"/>
    </source>
</evidence>
<dbReference type="InterPro" id="IPR002401">
    <property type="entry name" value="Cyt_P450_E_grp-I"/>
</dbReference>
<keyword evidence="18" id="KW-1185">Reference proteome</keyword>
<dbReference type="AlphaFoldDB" id="A0A0D9WS48"/>
<keyword evidence="13" id="KW-0284">Flavonoid biosynthesis</keyword>
<reference evidence="17" key="3">
    <citation type="submission" date="2015-04" db="UniProtKB">
        <authorList>
            <consortium name="EnsemblPlants"/>
        </authorList>
    </citation>
    <scope>IDENTIFICATION</scope>
</reference>
<protein>
    <recommendedName>
        <fullName evidence="19">Cytochrome P450</fullName>
    </recommendedName>
</protein>
<keyword evidence="12 16" id="KW-0472">Membrane</keyword>
<dbReference type="PRINTS" id="PR00463">
    <property type="entry name" value="EP450I"/>
</dbReference>
<dbReference type="PANTHER" id="PTHR47944:SF17">
    <property type="entry name" value="3,9-DIHYDROXYPTEROCARPAN 6A-MONOOXYGENASE"/>
    <property type="match status" value="1"/>
</dbReference>
<dbReference type="GO" id="GO:0009813">
    <property type="term" value="P:flavonoid biosynthetic process"/>
    <property type="evidence" value="ECO:0007669"/>
    <property type="project" value="UniProtKB-KW"/>
</dbReference>
<comment type="pathway">
    <text evidence="3">Secondary metabolite biosynthesis; flavonoid biosynthesis.</text>
</comment>
<evidence type="ECO:0000256" key="16">
    <source>
        <dbReference type="SAM" id="Phobius"/>
    </source>
</evidence>